<accession>A0A1X1YRV5</accession>
<dbReference type="EMBL" id="LQPG01000007">
    <property type="protein sequence ID" value="ORW13721.1"/>
    <property type="molecule type" value="Genomic_DNA"/>
</dbReference>
<keyword evidence="2" id="KW-1185">Reference proteome</keyword>
<comment type="caution">
    <text evidence="1">The sequence shown here is derived from an EMBL/GenBank/DDBJ whole genome shotgun (WGS) entry which is preliminary data.</text>
</comment>
<dbReference type="Proteomes" id="UP000193866">
    <property type="component" value="Unassembled WGS sequence"/>
</dbReference>
<protein>
    <submittedName>
        <fullName evidence="1">Uncharacterized protein</fullName>
    </submittedName>
</protein>
<evidence type="ECO:0000313" key="1">
    <source>
        <dbReference type="EMBL" id="ORW13721.1"/>
    </source>
</evidence>
<dbReference type="RefSeq" id="WP_085263024.1">
    <property type="nucleotide sequence ID" value="NZ_JACKVG010000012.1"/>
</dbReference>
<sequence length="381" mass="39127">MAVQQTLRPYVTAGIAIVGSGLIAATPAAPPMAGPVTRDIVLTDWVEQFNIAADNATQLLNNFLLAPGVGFQQMLVNQDEFWNSIINDPSTIPAVMQQMQEQLDAVLTGFTLINASGEASLNGFTGTLGEVIVHTISGTDVESQPPTFGHDLLFALLPQFLPSDQAEFLTPIVNFLASPLSGIIIGSLGPAIAPWVALSNSISDGDFLNALPNMVGAYFNGATLNLDWLIPLIEESGLLPMPEGAITSLEFAFGGLLSGGTVAAGPWQLADENGDIIASVPAVGGSIFNSLGLGLDAEAAVGLPLQINIAGQGIGPIGAWLAWDQTVGALLGSGWDGKGPTVVTPPLFGFDPIGDDVFDDGGAGAGAATDLQDILAAFLVG</sequence>
<dbReference type="NCBIfam" id="NF033942">
    <property type="entry name" value="GjpA"/>
    <property type="match status" value="1"/>
</dbReference>
<proteinExistence type="predicted"/>
<dbReference type="OrthoDB" id="4370634at2"/>
<organism evidence="1 2">
    <name type="scientific">Mycolicibacter longobardus</name>
    <dbReference type="NCBI Taxonomy" id="1108812"/>
    <lineage>
        <taxon>Bacteria</taxon>
        <taxon>Bacillati</taxon>
        <taxon>Actinomycetota</taxon>
        <taxon>Actinomycetes</taxon>
        <taxon>Mycobacteriales</taxon>
        <taxon>Mycobacteriaceae</taxon>
        <taxon>Mycolicibacter</taxon>
    </lineage>
</organism>
<reference evidence="1 2" key="1">
    <citation type="submission" date="2016-01" db="EMBL/GenBank/DDBJ databases">
        <title>The new phylogeny of the genus Mycobacterium.</title>
        <authorList>
            <person name="Tarcisio F."/>
            <person name="Conor M."/>
            <person name="Antonella G."/>
            <person name="Elisabetta G."/>
            <person name="Giulia F.S."/>
            <person name="Sara T."/>
            <person name="Anna F."/>
            <person name="Clotilde B."/>
            <person name="Roberto B."/>
            <person name="Veronica D.S."/>
            <person name="Fabio R."/>
            <person name="Monica P."/>
            <person name="Olivier J."/>
            <person name="Enrico T."/>
            <person name="Nicola S."/>
        </authorList>
    </citation>
    <scope>NUCLEOTIDE SEQUENCE [LARGE SCALE GENOMIC DNA]</scope>
    <source>
        <strain evidence="1 2">DSM 45394</strain>
    </source>
</reference>
<gene>
    <name evidence="1" type="ORF">AWC16_02825</name>
</gene>
<name>A0A1X1YRV5_9MYCO</name>
<dbReference type="AlphaFoldDB" id="A0A1X1YRV5"/>
<dbReference type="InterPro" id="IPR049934">
    <property type="entry name" value="GjpA-like"/>
</dbReference>
<evidence type="ECO:0000313" key="2">
    <source>
        <dbReference type="Proteomes" id="UP000193866"/>
    </source>
</evidence>
<dbReference type="STRING" id="1108812.AWC16_02825"/>